<evidence type="ECO:0000313" key="2">
    <source>
        <dbReference type="EMBL" id="SHL81531.1"/>
    </source>
</evidence>
<organism evidence="2 3">
    <name type="scientific">Anaerocolumna jejuensis DSM 15929</name>
    <dbReference type="NCBI Taxonomy" id="1121322"/>
    <lineage>
        <taxon>Bacteria</taxon>
        <taxon>Bacillati</taxon>
        <taxon>Bacillota</taxon>
        <taxon>Clostridia</taxon>
        <taxon>Lachnospirales</taxon>
        <taxon>Lachnospiraceae</taxon>
        <taxon>Anaerocolumna</taxon>
    </lineage>
</organism>
<evidence type="ECO:0000313" key="3">
    <source>
        <dbReference type="Proteomes" id="UP000184386"/>
    </source>
</evidence>
<dbReference type="AlphaFoldDB" id="A0A1M7DPV2"/>
<feature type="region of interest" description="Disordered" evidence="1">
    <location>
        <begin position="89"/>
        <end position="109"/>
    </location>
</feature>
<gene>
    <name evidence="2" type="ORF">SAMN02745136_05753</name>
</gene>
<accession>A0A1M7DPV2</accession>
<dbReference type="RefSeq" id="WP_073280610.1">
    <property type="nucleotide sequence ID" value="NZ_FRAC01000060.1"/>
</dbReference>
<protein>
    <submittedName>
        <fullName evidence="2">Uncharacterized protein</fullName>
    </submittedName>
</protein>
<evidence type="ECO:0000256" key="1">
    <source>
        <dbReference type="SAM" id="MobiDB-lite"/>
    </source>
</evidence>
<dbReference type="Proteomes" id="UP000184386">
    <property type="component" value="Unassembled WGS sequence"/>
</dbReference>
<dbReference type="EMBL" id="FRAC01000060">
    <property type="protein sequence ID" value="SHL81531.1"/>
    <property type="molecule type" value="Genomic_DNA"/>
</dbReference>
<dbReference type="OrthoDB" id="9816400at2"/>
<name>A0A1M7DPV2_9FIRM</name>
<proteinExistence type="predicted"/>
<feature type="region of interest" description="Disordered" evidence="1">
    <location>
        <begin position="1"/>
        <end position="30"/>
    </location>
</feature>
<sequence length="109" mass="11831">MTKLGKQVKETYIRPSNPIPGSTKGGSYADLTFRSPNGEIVQINTVDKGNFISNGKNTGMIEREWVNANRIQADDPGSKVITVRKGDVPQSGDLKVEGNNAQKGQVICR</sequence>
<keyword evidence="3" id="KW-1185">Reference proteome</keyword>
<reference evidence="2 3" key="1">
    <citation type="submission" date="2016-11" db="EMBL/GenBank/DDBJ databases">
        <authorList>
            <person name="Jaros S."/>
            <person name="Januszkiewicz K."/>
            <person name="Wedrychowicz H."/>
        </authorList>
    </citation>
    <scope>NUCLEOTIDE SEQUENCE [LARGE SCALE GENOMIC DNA]</scope>
    <source>
        <strain evidence="2 3">DSM 15929</strain>
    </source>
</reference>
<dbReference type="STRING" id="1121322.SAMN02745136_05753"/>